<dbReference type="Pfam" id="PF10282">
    <property type="entry name" value="Lactonase"/>
    <property type="match status" value="1"/>
</dbReference>
<dbReference type="GO" id="GO:0017057">
    <property type="term" value="F:6-phosphogluconolactonase activity"/>
    <property type="evidence" value="ECO:0007669"/>
    <property type="project" value="TreeGrafter"/>
</dbReference>
<dbReference type="InterPro" id="IPR011048">
    <property type="entry name" value="Haem_d1_sf"/>
</dbReference>
<dbReference type="InterPro" id="IPR015943">
    <property type="entry name" value="WD40/YVTN_repeat-like_dom_sf"/>
</dbReference>
<sequence length="355" mass="39293">MEKSQELLSYKFLVGTYTDSEEQGIDLLTFFPEKDSLSLETIAKGISNPSFVLTGKNQEFLYTVSENAGENGGQILSFELKDSRTALQILDSAFTAGDHPCHIAISPDEKYILVSNYSGGNLAVFKVTNGNLERVQVIQHQGSSLNKSRQESAHVHSATFDPTGEYVWVADLGSDELYRYKFESGLENPLSFEEKIPMTSGDGPRHLAFSKDGKELFVVQELTSILEVFSYGNGQMKSKQRLPLFSEEFKGALGAAEVRVSPDGRHVYASNRGDSNSISAFRKNESGNYELIQHYSSGGKMPRNFNLTSDGKYLLAAHQESHEIVVFERNAETGELANTGISIQGHKPVYLHPIQ</sequence>
<keyword evidence="4" id="KW-1185">Reference proteome</keyword>
<name>A0A1I5HP87_9BACT</name>
<dbReference type="Gene3D" id="2.130.10.10">
    <property type="entry name" value="YVTN repeat-like/Quinoprotein amine dehydrogenase"/>
    <property type="match status" value="1"/>
</dbReference>
<dbReference type="EMBL" id="FOVW01000007">
    <property type="protein sequence ID" value="SFO49979.1"/>
    <property type="molecule type" value="Genomic_DNA"/>
</dbReference>
<keyword evidence="2" id="KW-0119">Carbohydrate metabolism</keyword>
<dbReference type="Proteomes" id="UP000199564">
    <property type="component" value="Unassembled WGS sequence"/>
</dbReference>
<organism evidence="3 4">
    <name type="scientific">Algoriphagus ornithinivorans</name>
    <dbReference type="NCBI Taxonomy" id="226506"/>
    <lineage>
        <taxon>Bacteria</taxon>
        <taxon>Pseudomonadati</taxon>
        <taxon>Bacteroidota</taxon>
        <taxon>Cytophagia</taxon>
        <taxon>Cytophagales</taxon>
        <taxon>Cyclobacteriaceae</taxon>
        <taxon>Algoriphagus</taxon>
    </lineage>
</organism>
<dbReference type="AlphaFoldDB" id="A0A1I5HP87"/>
<dbReference type="SUPFAM" id="SSF51004">
    <property type="entry name" value="C-terminal (heme d1) domain of cytochrome cd1-nitrite reductase"/>
    <property type="match status" value="1"/>
</dbReference>
<dbReference type="PANTHER" id="PTHR30344">
    <property type="entry name" value="6-PHOSPHOGLUCONOLACTONASE-RELATED"/>
    <property type="match status" value="1"/>
</dbReference>
<evidence type="ECO:0000313" key="4">
    <source>
        <dbReference type="Proteomes" id="UP000199564"/>
    </source>
</evidence>
<protein>
    <submittedName>
        <fullName evidence="3">Lactonase, 7-bladed beta-propeller</fullName>
    </submittedName>
</protein>
<accession>A0A1I5HP87</accession>
<dbReference type="InterPro" id="IPR019405">
    <property type="entry name" value="Lactonase_7-beta_prop"/>
</dbReference>
<dbReference type="PANTHER" id="PTHR30344:SF1">
    <property type="entry name" value="6-PHOSPHOGLUCONOLACTONASE"/>
    <property type="match status" value="1"/>
</dbReference>
<comment type="similarity">
    <text evidence="1">Belongs to the cycloisomerase 2 family.</text>
</comment>
<evidence type="ECO:0000256" key="1">
    <source>
        <dbReference type="ARBA" id="ARBA00005564"/>
    </source>
</evidence>
<proteinExistence type="inferred from homology"/>
<dbReference type="InterPro" id="IPR050282">
    <property type="entry name" value="Cycloisomerase_2"/>
</dbReference>
<evidence type="ECO:0000313" key="3">
    <source>
        <dbReference type="EMBL" id="SFO49979.1"/>
    </source>
</evidence>
<keyword evidence="2" id="KW-0313">Glucose metabolism</keyword>
<gene>
    <name evidence="3" type="ORF">SAMN04488519_107171</name>
</gene>
<evidence type="ECO:0000256" key="2">
    <source>
        <dbReference type="ARBA" id="ARBA00022526"/>
    </source>
</evidence>
<dbReference type="GO" id="GO:0006006">
    <property type="term" value="P:glucose metabolic process"/>
    <property type="evidence" value="ECO:0007669"/>
    <property type="project" value="UniProtKB-KW"/>
</dbReference>
<dbReference type="STRING" id="226506.SAMN04488519_107171"/>
<reference evidence="4" key="1">
    <citation type="submission" date="2016-10" db="EMBL/GenBank/DDBJ databases">
        <authorList>
            <person name="Varghese N."/>
            <person name="Submissions S."/>
        </authorList>
    </citation>
    <scope>NUCLEOTIDE SEQUENCE [LARGE SCALE GENOMIC DNA]</scope>
    <source>
        <strain evidence="4">DSM 15282</strain>
    </source>
</reference>